<accession>A0A9J5YR54</accession>
<comment type="caution">
    <text evidence="1">The sequence shown here is derived from an EMBL/GenBank/DDBJ whole genome shotgun (WGS) entry which is preliminary data.</text>
</comment>
<dbReference type="AlphaFoldDB" id="A0A9J5YR54"/>
<dbReference type="Proteomes" id="UP000824120">
    <property type="component" value="Chromosome 6"/>
</dbReference>
<evidence type="ECO:0000313" key="2">
    <source>
        <dbReference type="Proteomes" id="UP000824120"/>
    </source>
</evidence>
<evidence type="ECO:0000313" key="1">
    <source>
        <dbReference type="EMBL" id="KAG5601374.1"/>
    </source>
</evidence>
<reference evidence="1 2" key="1">
    <citation type="submission" date="2020-09" db="EMBL/GenBank/DDBJ databases">
        <title>De no assembly of potato wild relative species, Solanum commersonii.</title>
        <authorList>
            <person name="Cho K."/>
        </authorList>
    </citation>
    <scope>NUCLEOTIDE SEQUENCE [LARGE SCALE GENOMIC DNA]</scope>
    <source>
        <strain evidence="1">LZ3.2</strain>
        <tissue evidence="1">Leaf</tissue>
    </source>
</reference>
<proteinExistence type="predicted"/>
<protein>
    <submittedName>
        <fullName evidence="1">Uncharacterized protein</fullName>
    </submittedName>
</protein>
<gene>
    <name evidence="1" type="ORF">H5410_032744</name>
</gene>
<sequence>MSSKREKVSSILNLLFKKMEALTRMSLTVGVKWRLALRAPCNRKMPSKLTESCGREDIAIELHAY</sequence>
<name>A0A9J5YR54_SOLCO</name>
<keyword evidence="2" id="KW-1185">Reference proteome</keyword>
<organism evidence="1 2">
    <name type="scientific">Solanum commersonii</name>
    <name type="common">Commerson's wild potato</name>
    <name type="synonym">Commerson's nightshade</name>
    <dbReference type="NCBI Taxonomy" id="4109"/>
    <lineage>
        <taxon>Eukaryota</taxon>
        <taxon>Viridiplantae</taxon>
        <taxon>Streptophyta</taxon>
        <taxon>Embryophyta</taxon>
        <taxon>Tracheophyta</taxon>
        <taxon>Spermatophyta</taxon>
        <taxon>Magnoliopsida</taxon>
        <taxon>eudicotyledons</taxon>
        <taxon>Gunneridae</taxon>
        <taxon>Pentapetalae</taxon>
        <taxon>asterids</taxon>
        <taxon>lamiids</taxon>
        <taxon>Solanales</taxon>
        <taxon>Solanaceae</taxon>
        <taxon>Solanoideae</taxon>
        <taxon>Solaneae</taxon>
        <taxon>Solanum</taxon>
    </lineage>
</organism>
<dbReference type="EMBL" id="JACXVP010000006">
    <property type="protein sequence ID" value="KAG5601374.1"/>
    <property type="molecule type" value="Genomic_DNA"/>
</dbReference>